<sequence>MVVADESLVDLIQSYLDDDEVALMPGDPAAEVRANTWGYGVPAGAVDVPAVGAALERVTSVLRVRLSRRGDAGTFYSWYDAQAGQLRCSLSSAPPDRLPFGGPYRLAVRATEVVALAAADDQPGLVAWSDLADADAGSDDGGDDDAGDSVEAVPPLVVWAVALP</sequence>
<evidence type="ECO:0000313" key="1">
    <source>
        <dbReference type="EMBL" id="BCJ26904.1"/>
    </source>
</evidence>
<proteinExistence type="predicted"/>
<keyword evidence="2" id="KW-1185">Reference proteome</keyword>
<protein>
    <submittedName>
        <fullName evidence="1">Uncharacterized protein</fullName>
    </submittedName>
</protein>
<dbReference type="Proteomes" id="UP000680750">
    <property type="component" value="Chromosome"/>
</dbReference>
<dbReference type="AlphaFoldDB" id="A0A810KV48"/>
<organism evidence="1 2">
    <name type="scientific">Actinocatenispora sera</name>
    <dbReference type="NCBI Taxonomy" id="390989"/>
    <lineage>
        <taxon>Bacteria</taxon>
        <taxon>Bacillati</taxon>
        <taxon>Actinomycetota</taxon>
        <taxon>Actinomycetes</taxon>
        <taxon>Micromonosporales</taxon>
        <taxon>Micromonosporaceae</taxon>
        <taxon>Actinocatenispora</taxon>
    </lineage>
</organism>
<accession>A0A810KV48</accession>
<dbReference type="EMBL" id="AP023354">
    <property type="protein sequence ID" value="BCJ26904.1"/>
    <property type="molecule type" value="Genomic_DNA"/>
</dbReference>
<name>A0A810KV48_9ACTN</name>
<dbReference type="KEGG" id="aser:Asera_10120"/>
<gene>
    <name evidence="1" type="ORF">Asera_10120</name>
</gene>
<evidence type="ECO:0000313" key="2">
    <source>
        <dbReference type="Proteomes" id="UP000680750"/>
    </source>
</evidence>
<reference evidence="1" key="1">
    <citation type="submission" date="2020-08" db="EMBL/GenBank/DDBJ databases">
        <title>Whole genome shotgun sequence of Actinocatenispora sera NBRC 101916.</title>
        <authorList>
            <person name="Komaki H."/>
            <person name="Tamura T."/>
        </authorList>
    </citation>
    <scope>NUCLEOTIDE SEQUENCE</scope>
    <source>
        <strain evidence="1">NBRC 101916</strain>
    </source>
</reference>